<gene>
    <name evidence="1" type="ORF">PCOR1329_LOCUS41358</name>
</gene>
<keyword evidence="2" id="KW-1185">Reference proteome</keyword>
<dbReference type="PANTHER" id="PTHR38899">
    <property type="entry name" value="DOMAIN OOKINETE PROTEIN, PUTATIVE-RELATED"/>
    <property type="match status" value="1"/>
</dbReference>
<organism evidence="1 2">
    <name type="scientific">Prorocentrum cordatum</name>
    <dbReference type="NCBI Taxonomy" id="2364126"/>
    <lineage>
        <taxon>Eukaryota</taxon>
        <taxon>Sar</taxon>
        <taxon>Alveolata</taxon>
        <taxon>Dinophyceae</taxon>
        <taxon>Prorocentrales</taxon>
        <taxon>Prorocentraceae</taxon>
        <taxon>Prorocentrum</taxon>
    </lineage>
</organism>
<evidence type="ECO:0000313" key="1">
    <source>
        <dbReference type="EMBL" id="CAK0848419.1"/>
    </source>
</evidence>
<sequence length="298" mass="32622">MSQFDTVQCLYEHAALHGLASYDAEQRIVVDRVYAVRSGGRIKTMSLKKGTQDDAREGSSILPSSRLYKDLQQHAELVVAVLTSARSAGRVAIVTLARRPWVLTSSRRYLPGLEFENLLLELDIPVFYAQEYTSWLMWWFTDYFHRADVLVDGKRNAIMGCLRQLHTAGCEVRGLVSVGDSVIEQRAATEAVKAWTAARVTPQQVGCKTVKLADKPTVGELGDQLRVLNASLKPIVHHQGEVGVSMDDYDQLPALPVGPPLASAEKADSTGRLVVVAVALRALGPGMQLPHDCVFTAG</sequence>
<proteinExistence type="predicted"/>
<accession>A0ABN9TS05</accession>
<reference evidence="1" key="1">
    <citation type="submission" date="2023-10" db="EMBL/GenBank/DDBJ databases">
        <authorList>
            <person name="Chen Y."/>
            <person name="Shah S."/>
            <person name="Dougan E. K."/>
            <person name="Thang M."/>
            <person name="Chan C."/>
        </authorList>
    </citation>
    <scope>NUCLEOTIDE SEQUENCE [LARGE SCALE GENOMIC DNA]</scope>
</reference>
<name>A0ABN9TS05_9DINO</name>
<dbReference type="EMBL" id="CAUYUJ010014977">
    <property type="protein sequence ID" value="CAK0848419.1"/>
    <property type="molecule type" value="Genomic_DNA"/>
</dbReference>
<comment type="caution">
    <text evidence="1">The sequence shown here is derived from an EMBL/GenBank/DDBJ whole genome shotgun (WGS) entry which is preliminary data.</text>
</comment>
<dbReference type="PANTHER" id="PTHR38899:SF1">
    <property type="entry name" value="PROTEIN KINASE"/>
    <property type="match status" value="1"/>
</dbReference>
<dbReference type="Proteomes" id="UP001189429">
    <property type="component" value="Unassembled WGS sequence"/>
</dbReference>
<evidence type="ECO:0000313" key="2">
    <source>
        <dbReference type="Proteomes" id="UP001189429"/>
    </source>
</evidence>
<protein>
    <submittedName>
        <fullName evidence="1">Uncharacterized protein</fullName>
    </submittedName>
</protein>